<dbReference type="Proteomes" id="UP000499080">
    <property type="component" value="Unassembled WGS sequence"/>
</dbReference>
<dbReference type="EMBL" id="BGPR01000646">
    <property type="protein sequence ID" value="GBM29878.1"/>
    <property type="molecule type" value="Genomic_DNA"/>
</dbReference>
<evidence type="ECO:0000313" key="1">
    <source>
        <dbReference type="EMBL" id="GBM29878.1"/>
    </source>
</evidence>
<dbReference type="AlphaFoldDB" id="A0A4Y2ENY1"/>
<protein>
    <submittedName>
        <fullName evidence="1">Uncharacterized protein</fullName>
    </submittedName>
</protein>
<sequence>MNLEVKKSIKMTPFASQNTVSITFTAVCETLKFFATGELGCFPVIEVDLLSGVKLCTHVSSPVMIDREKKVRDEEVRQAVKNFLL</sequence>
<comment type="caution">
    <text evidence="1">The sequence shown here is derived from an EMBL/GenBank/DDBJ whole genome shotgun (WGS) entry which is preliminary data.</text>
</comment>
<dbReference type="OrthoDB" id="10046251at2759"/>
<name>A0A4Y2ENY1_ARAVE</name>
<reference evidence="1 2" key="1">
    <citation type="journal article" date="2019" name="Sci. Rep.">
        <title>Orb-weaving spider Araneus ventricosus genome elucidates the spidroin gene catalogue.</title>
        <authorList>
            <person name="Kono N."/>
            <person name="Nakamura H."/>
            <person name="Ohtoshi R."/>
            <person name="Moran D.A.P."/>
            <person name="Shinohara A."/>
            <person name="Yoshida Y."/>
            <person name="Fujiwara M."/>
            <person name="Mori M."/>
            <person name="Tomita M."/>
            <person name="Arakawa K."/>
        </authorList>
    </citation>
    <scope>NUCLEOTIDE SEQUENCE [LARGE SCALE GENOMIC DNA]</scope>
</reference>
<evidence type="ECO:0000313" key="2">
    <source>
        <dbReference type="Proteomes" id="UP000499080"/>
    </source>
</evidence>
<proteinExistence type="predicted"/>
<gene>
    <name evidence="1" type="ORF">AVEN_110381_1</name>
</gene>
<organism evidence="1 2">
    <name type="scientific">Araneus ventricosus</name>
    <name type="common">Orbweaver spider</name>
    <name type="synonym">Epeira ventricosa</name>
    <dbReference type="NCBI Taxonomy" id="182803"/>
    <lineage>
        <taxon>Eukaryota</taxon>
        <taxon>Metazoa</taxon>
        <taxon>Ecdysozoa</taxon>
        <taxon>Arthropoda</taxon>
        <taxon>Chelicerata</taxon>
        <taxon>Arachnida</taxon>
        <taxon>Araneae</taxon>
        <taxon>Araneomorphae</taxon>
        <taxon>Entelegynae</taxon>
        <taxon>Araneoidea</taxon>
        <taxon>Araneidae</taxon>
        <taxon>Araneus</taxon>
    </lineage>
</organism>
<accession>A0A4Y2ENY1</accession>
<keyword evidence="2" id="KW-1185">Reference proteome</keyword>